<keyword evidence="8" id="KW-1133">Transmembrane helix</keyword>
<keyword evidence="8" id="KW-0472">Membrane</keyword>
<dbReference type="OrthoDB" id="9809720at2"/>
<dbReference type="Pfam" id="PF13442">
    <property type="entry name" value="Cytochrome_CBB3"/>
    <property type="match status" value="1"/>
</dbReference>
<evidence type="ECO:0000256" key="2">
    <source>
        <dbReference type="ARBA" id="ARBA00022617"/>
    </source>
</evidence>
<evidence type="ECO:0000256" key="4">
    <source>
        <dbReference type="ARBA" id="ARBA00022982"/>
    </source>
</evidence>
<gene>
    <name evidence="10" type="ORF">EDC26_101219</name>
</gene>
<reference evidence="10 11" key="1">
    <citation type="submission" date="2019-03" db="EMBL/GenBank/DDBJ databases">
        <title>Genomic Encyclopedia of Type Strains, Phase IV (KMG-IV): sequencing the most valuable type-strain genomes for metagenomic binning, comparative biology and taxonomic classification.</title>
        <authorList>
            <person name="Goeker M."/>
        </authorList>
    </citation>
    <scope>NUCLEOTIDE SEQUENCE [LARGE SCALE GENOMIC DNA]</scope>
    <source>
        <strain evidence="10 11">DSM 24591</strain>
    </source>
</reference>
<keyword evidence="3 6" id="KW-0479">Metal-binding</keyword>
<dbReference type="EMBL" id="SMAJ01000001">
    <property type="protein sequence ID" value="TCT10995.1"/>
    <property type="molecule type" value="Genomic_DNA"/>
</dbReference>
<name>A0A4R3MH60_9BURK</name>
<evidence type="ECO:0000256" key="3">
    <source>
        <dbReference type="ARBA" id="ARBA00022723"/>
    </source>
</evidence>
<dbReference type="PANTHER" id="PTHR35008:SF8">
    <property type="entry name" value="ALCOHOL DEHYDROGENASE CYTOCHROME C SUBUNIT"/>
    <property type="match status" value="1"/>
</dbReference>
<dbReference type="InterPro" id="IPR008168">
    <property type="entry name" value="Cyt_C_IC"/>
</dbReference>
<keyword evidence="4" id="KW-0249">Electron transport</keyword>
<dbReference type="AlphaFoldDB" id="A0A4R3MH60"/>
<keyword evidence="11" id="KW-1185">Reference proteome</keyword>
<dbReference type="PANTHER" id="PTHR35008">
    <property type="entry name" value="BLL4482 PROTEIN-RELATED"/>
    <property type="match status" value="1"/>
</dbReference>
<evidence type="ECO:0000313" key="11">
    <source>
        <dbReference type="Proteomes" id="UP000295525"/>
    </source>
</evidence>
<accession>A0A4R3MH60</accession>
<evidence type="ECO:0000256" key="7">
    <source>
        <dbReference type="SAM" id="MobiDB-lite"/>
    </source>
</evidence>
<evidence type="ECO:0000256" key="1">
    <source>
        <dbReference type="ARBA" id="ARBA00022448"/>
    </source>
</evidence>
<keyword evidence="2 6" id="KW-0349">Heme</keyword>
<dbReference type="PRINTS" id="PR00605">
    <property type="entry name" value="CYTCHROMECIC"/>
</dbReference>
<evidence type="ECO:0000256" key="8">
    <source>
        <dbReference type="SAM" id="Phobius"/>
    </source>
</evidence>
<evidence type="ECO:0000313" key="10">
    <source>
        <dbReference type="EMBL" id="TCT10995.1"/>
    </source>
</evidence>
<feature type="transmembrane region" description="Helical" evidence="8">
    <location>
        <begin position="25"/>
        <end position="44"/>
    </location>
</feature>
<evidence type="ECO:0000256" key="5">
    <source>
        <dbReference type="ARBA" id="ARBA00023004"/>
    </source>
</evidence>
<evidence type="ECO:0000259" key="9">
    <source>
        <dbReference type="PROSITE" id="PS51007"/>
    </source>
</evidence>
<keyword evidence="1" id="KW-0813">Transport</keyword>
<dbReference type="Gene3D" id="1.10.760.10">
    <property type="entry name" value="Cytochrome c-like domain"/>
    <property type="match status" value="1"/>
</dbReference>
<keyword evidence="5 6" id="KW-0408">Iron</keyword>
<organism evidence="10 11">
    <name type="scientific">Paralcaligenes ureilyticus</name>
    <dbReference type="NCBI Taxonomy" id="627131"/>
    <lineage>
        <taxon>Bacteria</taxon>
        <taxon>Pseudomonadati</taxon>
        <taxon>Pseudomonadota</taxon>
        <taxon>Betaproteobacteria</taxon>
        <taxon>Burkholderiales</taxon>
        <taxon>Alcaligenaceae</taxon>
        <taxon>Paralcaligenes</taxon>
    </lineage>
</organism>
<dbReference type="RefSeq" id="WP_132579413.1">
    <property type="nucleotide sequence ID" value="NZ_SMAJ01000001.1"/>
</dbReference>
<dbReference type="GO" id="GO:0005506">
    <property type="term" value="F:iron ion binding"/>
    <property type="evidence" value="ECO:0007669"/>
    <property type="project" value="InterPro"/>
</dbReference>
<evidence type="ECO:0000256" key="6">
    <source>
        <dbReference type="PROSITE-ProRule" id="PRU00433"/>
    </source>
</evidence>
<feature type="domain" description="Cytochrome c" evidence="9">
    <location>
        <begin position="72"/>
        <end position="162"/>
    </location>
</feature>
<protein>
    <submittedName>
        <fullName evidence="10">Cbb3-type cytochrome c oxidase subunit III</fullName>
    </submittedName>
</protein>
<sequence length="198" mass="20816">MSDTEQELNAQKREMPEPVEGSRPIPWVVLVIVGAVFVSALTYLGMSKQVNDPSIGDHRVAADFVVAKGSTTGPVDGAQVYAAQCVACHQATGAGLPGVFPPLAGSEWVLGKPSVAVQIVLHGIDGSLTVKGTVYKGQMPTFKDKLSDKEIAAVLSHVRSSFGNQAGKIDDALVKAQRAATQSHEKPWNGDAELASLK</sequence>
<dbReference type="GO" id="GO:0009055">
    <property type="term" value="F:electron transfer activity"/>
    <property type="evidence" value="ECO:0007669"/>
    <property type="project" value="InterPro"/>
</dbReference>
<dbReference type="SUPFAM" id="SSF46626">
    <property type="entry name" value="Cytochrome c"/>
    <property type="match status" value="1"/>
</dbReference>
<dbReference type="GO" id="GO:0020037">
    <property type="term" value="F:heme binding"/>
    <property type="evidence" value="ECO:0007669"/>
    <property type="project" value="InterPro"/>
</dbReference>
<dbReference type="Proteomes" id="UP000295525">
    <property type="component" value="Unassembled WGS sequence"/>
</dbReference>
<feature type="region of interest" description="Disordered" evidence="7">
    <location>
        <begin position="1"/>
        <end position="20"/>
    </location>
</feature>
<proteinExistence type="predicted"/>
<keyword evidence="8" id="KW-0812">Transmembrane</keyword>
<dbReference type="InterPro" id="IPR051459">
    <property type="entry name" value="Cytochrome_c-type_DH"/>
</dbReference>
<dbReference type="PROSITE" id="PS51007">
    <property type="entry name" value="CYTC"/>
    <property type="match status" value="1"/>
</dbReference>
<comment type="caution">
    <text evidence="10">The sequence shown here is derived from an EMBL/GenBank/DDBJ whole genome shotgun (WGS) entry which is preliminary data.</text>
</comment>
<dbReference type="InterPro" id="IPR036909">
    <property type="entry name" value="Cyt_c-like_dom_sf"/>
</dbReference>
<dbReference type="InterPro" id="IPR009056">
    <property type="entry name" value="Cyt_c-like_dom"/>
</dbReference>